<dbReference type="KEGG" id="xla:108706763"/>
<feature type="compositionally biased region" description="Polar residues" evidence="1">
    <location>
        <begin position="175"/>
        <end position="213"/>
    </location>
</feature>
<dbReference type="AlphaFoldDB" id="A0A8J0U7N8"/>
<feature type="compositionally biased region" description="Low complexity" evidence="1">
    <location>
        <begin position="233"/>
        <end position="251"/>
    </location>
</feature>
<feature type="compositionally biased region" description="Polar residues" evidence="1">
    <location>
        <begin position="109"/>
        <end position="155"/>
    </location>
</feature>
<dbReference type="RefSeq" id="XP_018098934.1">
    <property type="nucleotide sequence ID" value="XM_018243445.2"/>
</dbReference>
<dbReference type="Proteomes" id="UP000186698">
    <property type="component" value="Chromosome 1S"/>
</dbReference>
<evidence type="ECO:0000256" key="3">
    <source>
        <dbReference type="SAM" id="SignalP"/>
    </source>
</evidence>
<name>A0A8J0U7N8_XENLA</name>
<keyword evidence="2" id="KW-0812">Transmembrane</keyword>
<dbReference type="Pfam" id="PF17061">
    <property type="entry name" value="PARM"/>
    <property type="match status" value="1"/>
</dbReference>
<dbReference type="GeneID" id="108706763"/>
<feature type="chain" id="PRO_5035295196" evidence="3">
    <location>
        <begin position="32"/>
        <end position="319"/>
    </location>
</feature>
<feature type="signal peptide" evidence="3">
    <location>
        <begin position="1"/>
        <end position="31"/>
    </location>
</feature>
<sequence>MGLKARWMQSSLRSLVCQGVIACLLLSAGLCEPTKNNTTYTETGPTTDDSIYTTLSQMSIASTVATSIVAYSTEMATSLTSEEHSTSKPVVTTTPTSNTTLLLANSTVKETTLSETTSADTSTNSTGKTDLSVPMLSTTSPMTPSAAPNITDTAPSTNLSTVSSSNSTDNVTGSELTSAPTASDLNPSTMDVTSSITEVTKVTQNPSETSSTVDTKETTIHQIASEATKSPFTISTSQKSTSKKVTATSEATTDVGIGEPRALSSGSVAAITIIVILVVLMVFGGAAFWKIRHSSYGRLLEDQDYGSLGNYNNPLYDDS</sequence>
<dbReference type="PANTHER" id="PTHR35453:SF1">
    <property type="entry name" value="PROSTATE ANDROGEN-REGULATED MUCIN-LIKE PROTEIN 1"/>
    <property type="match status" value="1"/>
</dbReference>
<dbReference type="PANTHER" id="PTHR35453">
    <property type="entry name" value="PROSTATE ANDROGEN-REGULATED MUCIN-LIKE PROTEIN 1"/>
    <property type="match status" value="1"/>
</dbReference>
<dbReference type="OrthoDB" id="8963138at2759"/>
<evidence type="ECO:0000256" key="2">
    <source>
        <dbReference type="SAM" id="Phobius"/>
    </source>
</evidence>
<organism evidence="4 5">
    <name type="scientific">Xenopus laevis</name>
    <name type="common">African clawed frog</name>
    <dbReference type="NCBI Taxonomy" id="8355"/>
    <lineage>
        <taxon>Eukaryota</taxon>
        <taxon>Metazoa</taxon>
        <taxon>Chordata</taxon>
        <taxon>Craniata</taxon>
        <taxon>Vertebrata</taxon>
        <taxon>Euteleostomi</taxon>
        <taxon>Amphibia</taxon>
        <taxon>Batrachia</taxon>
        <taxon>Anura</taxon>
        <taxon>Pipoidea</taxon>
        <taxon>Pipidae</taxon>
        <taxon>Xenopodinae</taxon>
        <taxon>Xenopus</taxon>
        <taxon>Xenopus</taxon>
    </lineage>
</organism>
<keyword evidence="4" id="KW-1185">Reference proteome</keyword>
<feature type="region of interest" description="Disordered" evidence="1">
    <location>
        <begin position="231"/>
        <end position="251"/>
    </location>
</feature>
<dbReference type="GO" id="GO:0005794">
    <property type="term" value="C:Golgi apparatus"/>
    <property type="evidence" value="ECO:0000318"/>
    <property type="project" value="GO_Central"/>
</dbReference>
<keyword evidence="2" id="KW-0472">Membrane</keyword>
<dbReference type="GO" id="GO:0005769">
    <property type="term" value="C:early endosome"/>
    <property type="evidence" value="ECO:0000318"/>
    <property type="project" value="GO_Central"/>
</dbReference>
<dbReference type="InterPro" id="IPR031431">
    <property type="entry name" value="PARM1"/>
</dbReference>
<feature type="region of interest" description="Disordered" evidence="1">
    <location>
        <begin position="109"/>
        <end position="219"/>
    </location>
</feature>
<reference evidence="5" key="1">
    <citation type="submission" date="2025-08" db="UniProtKB">
        <authorList>
            <consortium name="RefSeq"/>
        </authorList>
    </citation>
    <scope>IDENTIFICATION</scope>
    <source>
        <strain evidence="5">J_2021</strain>
        <tissue evidence="5">Erythrocytes</tissue>
    </source>
</reference>
<protein>
    <submittedName>
        <fullName evidence="5">Prostate androgen-regulated mucin-like protein 1 homolog isoform X1</fullName>
    </submittedName>
</protein>
<keyword evidence="3" id="KW-0732">Signal</keyword>
<accession>A0A8J0U7N8</accession>
<dbReference type="CTD" id="108706763"/>
<proteinExistence type="predicted"/>
<evidence type="ECO:0000313" key="4">
    <source>
        <dbReference type="Proteomes" id="UP000186698"/>
    </source>
</evidence>
<feature type="transmembrane region" description="Helical" evidence="2">
    <location>
        <begin position="268"/>
        <end position="289"/>
    </location>
</feature>
<dbReference type="GO" id="GO:0005886">
    <property type="term" value="C:plasma membrane"/>
    <property type="evidence" value="ECO:0000318"/>
    <property type="project" value="GO_Central"/>
</dbReference>
<evidence type="ECO:0000313" key="5">
    <source>
        <dbReference type="RefSeq" id="XP_018098934.1"/>
    </source>
</evidence>
<keyword evidence="2" id="KW-1133">Transmembrane helix</keyword>
<dbReference type="GO" id="GO:0005770">
    <property type="term" value="C:late endosome"/>
    <property type="evidence" value="ECO:0000318"/>
    <property type="project" value="GO_Central"/>
</dbReference>
<gene>
    <name evidence="5" type="primary">LOC108706763</name>
</gene>
<feature type="compositionally biased region" description="Low complexity" evidence="1">
    <location>
        <begin position="156"/>
        <end position="174"/>
    </location>
</feature>
<evidence type="ECO:0000256" key="1">
    <source>
        <dbReference type="SAM" id="MobiDB-lite"/>
    </source>
</evidence>